<evidence type="ECO:0000313" key="2">
    <source>
        <dbReference type="EMBL" id="SMH64172.1"/>
    </source>
</evidence>
<reference evidence="2 3" key="3">
    <citation type="submission" date="2017-03" db="EMBL/GenBank/DDBJ databases">
        <authorList>
            <person name="Regsiter A."/>
            <person name="William W."/>
        </authorList>
    </citation>
    <scope>NUCLEOTIDE SEQUENCE [LARGE SCALE GENOMIC DNA]</scope>
    <source>
        <strain evidence="2">PRJEB5721</strain>
    </source>
</reference>
<sequence>MIHINHPPAAPLKPADTEIDALEAERAEIWKNYAHESLHDMHPLIAQDVCEAFAESEGEMREKLDSDRSALPDFVSAESIEKMSPEQMVITQNRECAAFYALREFRAQAVVPIEKP</sequence>
<organism evidence="1">
    <name type="scientific">Acidithiobacillus ferrivorans</name>
    <dbReference type="NCBI Taxonomy" id="160808"/>
    <lineage>
        <taxon>Bacteria</taxon>
        <taxon>Pseudomonadati</taxon>
        <taxon>Pseudomonadota</taxon>
        <taxon>Acidithiobacillia</taxon>
        <taxon>Acidithiobacillales</taxon>
        <taxon>Acidithiobacillaceae</taxon>
        <taxon>Acidithiobacillus</taxon>
    </lineage>
</organism>
<dbReference type="RefSeq" id="WP_035192570.1">
    <property type="nucleotide sequence ID" value="NZ_CCCS020000034.1"/>
</dbReference>
<evidence type="ECO:0000313" key="1">
    <source>
        <dbReference type="EMBL" id="CDQ10211.1"/>
    </source>
</evidence>
<dbReference type="EMBL" id="CCCS020000034">
    <property type="protein sequence ID" value="CDQ10211.1"/>
    <property type="molecule type" value="Genomic_DNA"/>
</dbReference>
<reference evidence="1" key="2">
    <citation type="submission" date="2014-07" db="EMBL/GenBank/DDBJ databases">
        <title>Initial genome analysis of the psychrotolerant acidophile Acidithiobacillus ferrivorans CF27: insights into iron and sulfur oxidation pathways and into biofilm formation.</title>
        <authorList>
            <person name="Talla E."/>
            <person name="Hedrich S."/>
            <person name="Mangenot S."/>
            <person name="Ji B."/>
            <person name="Johnson D.B."/>
            <person name="Barbe V."/>
            <person name="Bonnefoy V."/>
        </authorList>
    </citation>
    <scope>NUCLEOTIDE SEQUENCE [LARGE SCALE GENOMIC DNA]</scope>
    <source>
        <strain evidence="1">CF27</strain>
    </source>
</reference>
<dbReference type="AlphaFoldDB" id="A0A060UPJ5"/>
<accession>A0A060UPJ5</accession>
<gene>
    <name evidence="2" type="ORF">AFERRI_10205</name>
    <name evidence="1" type="ORF">AFERRI_40163</name>
</gene>
<name>A0A060UPJ5_9PROT</name>
<protein>
    <submittedName>
        <fullName evidence="1">Uncharacterized protein</fullName>
    </submittedName>
</protein>
<proteinExistence type="predicted"/>
<evidence type="ECO:0000313" key="3">
    <source>
        <dbReference type="Proteomes" id="UP000193925"/>
    </source>
</evidence>
<dbReference type="Proteomes" id="UP000193925">
    <property type="component" value="Chromosome AFERRI"/>
</dbReference>
<reference evidence="1" key="1">
    <citation type="submission" date="2014-03" db="EMBL/GenBank/DDBJ databases">
        <authorList>
            <person name="Genoscope - CEA"/>
        </authorList>
    </citation>
    <scope>NUCLEOTIDE SEQUENCE [LARGE SCALE GENOMIC DNA]</scope>
    <source>
        <strain evidence="1">CF27</strain>
    </source>
</reference>
<dbReference type="EMBL" id="LT841305">
    <property type="protein sequence ID" value="SMH64172.1"/>
    <property type="molecule type" value="Genomic_DNA"/>
</dbReference>
<keyword evidence="3" id="KW-1185">Reference proteome</keyword>